<proteinExistence type="inferred from homology"/>
<evidence type="ECO:0000256" key="1">
    <source>
        <dbReference type="ARBA" id="ARBA00010759"/>
    </source>
</evidence>
<dbReference type="EMBL" id="HBEG01047595">
    <property type="protein sequence ID" value="CAD8385297.1"/>
    <property type="molecule type" value="Transcribed_RNA"/>
</dbReference>
<protein>
    <recommendedName>
        <fullName evidence="2 3">Peptide deformylase</fullName>
        <ecNumber evidence="2 3">3.5.1.88</ecNumber>
    </recommendedName>
</protein>
<dbReference type="InterPro" id="IPR036821">
    <property type="entry name" value="Peptide_deformylase_sf"/>
</dbReference>
<organism evidence="4">
    <name type="scientific">Pyrodinium bahamense</name>
    <dbReference type="NCBI Taxonomy" id="73915"/>
    <lineage>
        <taxon>Eukaryota</taxon>
        <taxon>Sar</taxon>
        <taxon>Alveolata</taxon>
        <taxon>Dinophyceae</taxon>
        <taxon>Gonyaulacales</taxon>
        <taxon>Pyrocystaceae</taxon>
        <taxon>Pyrodinium</taxon>
    </lineage>
</organism>
<dbReference type="HAMAP" id="MF_00163">
    <property type="entry name" value="Pep_deformylase"/>
    <property type="match status" value="1"/>
</dbReference>
<dbReference type="Pfam" id="PF01327">
    <property type="entry name" value="Pep_deformylase"/>
    <property type="match status" value="1"/>
</dbReference>
<gene>
    <name evidence="4" type="ORF">PBAH0796_LOCUS28985</name>
</gene>
<keyword evidence="3" id="KW-0648">Protein biosynthesis</keyword>
<keyword evidence="3" id="KW-0479">Metal-binding</keyword>
<comment type="similarity">
    <text evidence="1 3">Belongs to the polypeptide deformylase family.</text>
</comment>
<name>A0A7S0B7N8_9DINO</name>
<sequence length="214" mass="23442">MAMDIVKWDHPILASATSAVANPQDAEVCHLVGRMAETMRAVGGLGIAANQVGEPLRLFVMGLPGTDEEAFCNATVVEHWGQQLNHEGCLSFPGLFLPTIRPAGVTLAWEANDGTACRRRFGEGLATMVVCHECDHLNGTPFFEHLPATARAVADPFLQRLVREWEGRRVVSPAEYAAERQHSGLPRHAARELENLVREFMRRIPAAPDRSADA</sequence>
<reference evidence="4" key="1">
    <citation type="submission" date="2021-01" db="EMBL/GenBank/DDBJ databases">
        <authorList>
            <person name="Corre E."/>
            <person name="Pelletier E."/>
            <person name="Niang G."/>
            <person name="Scheremetjew M."/>
            <person name="Finn R."/>
            <person name="Kale V."/>
            <person name="Holt S."/>
            <person name="Cochrane G."/>
            <person name="Meng A."/>
            <person name="Brown T."/>
            <person name="Cohen L."/>
        </authorList>
    </citation>
    <scope>NUCLEOTIDE SEQUENCE</scope>
    <source>
        <strain evidence="4">Pbaha01</strain>
    </source>
</reference>
<dbReference type="PANTHER" id="PTHR10458">
    <property type="entry name" value="PEPTIDE DEFORMYLASE"/>
    <property type="match status" value="1"/>
</dbReference>
<dbReference type="GO" id="GO:0006412">
    <property type="term" value="P:translation"/>
    <property type="evidence" value="ECO:0007669"/>
    <property type="project" value="UniProtKB-KW"/>
</dbReference>
<dbReference type="CDD" id="cd00487">
    <property type="entry name" value="Pep_deformylase"/>
    <property type="match status" value="1"/>
</dbReference>
<dbReference type="InterPro" id="IPR023635">
    <property type="entry name" value="Peptide_deformylase"/>
</dbReference>
<dbReference type="Gene3D" id="3.90.45.10">
    <property type="entry name" value="Peptide deformylase"/>
    <property type="match status" value="1"/>
</dbReference>
<dbReference type="EC" id="3.5.1.88" evidence="2 3"/>
<evidence type="ECO:0000256" key="2">
    <source>
        <dbReference type="ARBA" id="ARBA00012175"/>
    </source>
</evidence>
<keyword evidence="3" id="KW-0378">Hydrolase</keyword>
<dbReference type="PRINTS" id="PR01576">
    <property type="entry name" value="PDEFORMYLASE"/>
</dbReference>
<evidence type="ECO:0000313" key="4">
    <source>
        <dbReference type="EMBL" id="CAD8385297.1"/>
    </source>
</evidence>
<dbReference type="GO" id="GO:0046872">
    <property type="term" value="F:metal ion binding"/>
    <property type="evidence" value="ECO:0007669"/>
    <property type="project" value="UniProtKB-KW"/>
</dbReference>
<evidence type="ECO:0000256" key="3">
    <source>
        <dbReference type="RuleBase" id="RU362111"/>
    </source>
</evidence>
<comment type="catalytic activity">
    <reaction evidence="3">
        <text>N-terminal N-formyl-L-methionyl-[peptide] + H2O = N-terminal L-methionyl-[peptide] + formate</text>
        <dbReference type="Rhea" id="RHEA:24420"/>
        <dbReference type="Rhea" id="RHEA-COMP:10639"/>
        <dbReference type="Rhea" id="RHEA-COMP:10640"/>
        <dbReference type="ChEBI" id="CHEBI:15377"/>
        <dbReference type="ChEBI" id="CHEBI:15740"/>
        <dbReference type="ChEBI" id="CHEBI:49298"/>
        <dbReference type="ChEBI" id="CHEBI:64731"/>
        <dbReference type="EC" id="3.5.1.88"/>
    </reaction>
</comment>
<dbReference type="AlphaFoldDB" id="A0A7S0B7N8"/>
<comment type="function">
    <text evidence="3">Removes the formyl group from the N-terminal Met of newly synthesized proteins.</text>
</comment>
<dbReference type="SUPFAM" id="SSF56420">
    <property type="entry name" value="Peptide deformylase"/>
    <property type="match status" value="1"/>
</dbReference>
<dbReference type="GO" id="GO:0042586">
    <property type="term" value="F:peptide deformylase activity"/>
    <property type="evidence" value="ECO:0007669"/>
    <property type="project" value="UniProtKB-EC"/>
</dbReference>
<accession>A0A7S0B7N8</accession>
<dbReference type="PANTHER" id="PTHR10458:SF22">
    <property type="entry name" value="PEPTIDE DEFORMYLASE"/>
    <property type="match status" value="1"/>
</dbReference>